<evidence type="ECO:0000313" key="3">
    <source>
        <dbReference type="Proteomes" id="UP000059419"/>
    </source>
</evidence>
<proteinExistence type="predicted"/>
<feature type="signal peptide" evidence="1">
    <location>
        <begin position="1"/>
        <end position="19"/>
    </location>
</feature>
<protein>
    <submittedName>
        <fullName evidence="2">Putative secreted protein</fullName>
    </submittedName>
</protein>
<name>A0A0U5L2Y7_9GAMM</name>
<dbReference type="EMBL" id="LN907827">
    <property type="protein sequence ID" value="CUU23142.1"/>
    <property type="molecule type" value="Genomic_DNA"/>
</dbReference>
<accession>A0A0U5L2Y7</accession>
<feature type="chain" id="PRO_5006861031" evidence="1">
    <location>
        <begin position="20"/>
        <end position="106"/>
    </location>
</feature>
<keyword evidence="3" id="KW-1185">Reference proteome</keyword>
<dbReference type="PATRIC" id="fig|1619313.3.peg.946"/>
<dbReference type="KEGG" id="ege:EM595_0906"/>
<dbReference type="Proteomes" id="UP000059419">
    <property type="component" value="Chromosome 1"/>
</dbReference>
<dbReference type="AlphaFoldDB" id="A0A0U5L2Y7"/>
<evidence type="ECO:0000256" key="1">
    <source>
        <dbReference type="SAM" id="SignalP"/>
    </source>
</evidence>
<sequence>MKTKLIVILGMLISPAALASSANAWQDHDAAVKSACIKASSLSKARAVGNIHLFDDRAGFSALLIEGVYPQKQMKNQRGRELCLYQRTSKQAFIAEADDLQAIKKR</sequence>
<keyword evidence="1" id="KW-0732">Signal</keyword>
<gene>
    <name evidence="2" type="ORF">EM595_0906</name>
</gene>
<evidence type="ECO:0000313" key="2">
    <source>
        <dbReference type="EMBL" id="CUU23142.1"/>
    </source>
</evidence>
<reference evidence="3" key="1">
    <citation type="submission" date="2015-11" db="EMBL/GenBank/DDBJ databases">
        <authorList>
            <person name="Blom J."/>
        </authorList>
    </citation>
    <scope>NUCLEOTIDE SEQUENCE [LARGE SCALE GENOMIC DNA]</scope>
</reference>
<dbReference type="GeneID" id="84614082"/>
<organism evidence="2 3">
    <name type="scientific">Duffyella gerundensis</name>
    <dbReference type="NCBI Taxonomy" id="1619313"/>
    <lineage>
        <taxon>Bacteria</taxon>
        <taxon>Pseudomonadati</taxon>
        <taxon>Pseudomonadota</taxon>
        <taxon>Gammaproteobacteria</taxon>
        <taxon>Enterobacterales</taxon>
        <taxon>Erwiniaceae</taxon>
        <taxon>Duffyella</taxon>
    </lineage>
</organism>
<dbReference type="OrthoDB" id="8720220at2"/>
<dbReference type="RefSeq" id="WP_067428269.1">
    <property type="nucleotide sequence ID" value="NZ_CP072598.1"/>
</dbReference>